<reference evidence="1 2" key="1">
    <citation type="submission" date="2015-10" db="EMBL/GenBank/DDBJ databases">
        <title>A novel member of the family Ruminococcaceae isolated from human faeces.</title>
        <authorList>
            <person name="Shkoporov A.N."/>
            <person name="Chaplin A.V."/>
            <person name="Motuzova O.V."/>
            <person name="Kafarskaia L.I."/>
            <person name="Efimov B.A."/>
        </authorList>
    </citation>
    <scope>NUCLEOTIDE SEQUENCE [LARGE SCALE GENOMIC DNA]</scope>
    <source>
        <strain evidence="1 2">668</strain>
    </source>
</reference>
<protein>
    <submittedName>
        <fullName evidence="1">Uncharacterized protein</fullName>
    </submittedName>
</protein>
<dbReference type="EMBL" id="LMUA01000017">
    <property type="protein sequence ID" value="KUE75716.1"/>
    <property type="molecule type" value="Genomic_DNA"/>
</dbReference>
<comment type="caution">
    <text evidence="1">The sequence shown here is derived from an EMBL/GenBank/DDBJ whole genome shotgun (WGS) entry which is preliminary data.</text>
</comment>
<organism evidence="1 2">
    <name type="scientific">Ruthenibacterium lactatiformans</name>
    <dbReference type="NCBI Taxonomy" id="1550024"/>
    <lineage>
        <taxon>Bacteria</taxon>
        <taxon>Bacillati</taxon>
        <taxon>Bacillota</taxon>
        <taxon>Clostridia</taxon>
        <taxon>Eubacteriales</taxon>
        <taxon>Oscillospiraceae</taxon>
        <taxon>Ruthenibacterium</taxon>
    </lineage>
</organism>
<evidence type="ECO:0000313" key="2">
    <source>
        <dbReference type="Proteomes" id="UP000053433"/>
    </source>
</evidence>
<dbReference type="AlphaFoldDB" id="A0A0W7TPG2"/>
<sequence>MKQRKDCISRKNRAVTRQKSSEYLLYSEDFQRSKRRFLLGKTTFFDFSSSPWPPNIQNAPERQSVPGRSLAKKQRFSAKLPTNRACGPVRRARRGVILNEKGVLHPFFKLFPRTLLFLLCLFR</sequence>
<name>A0A0W7TPG2_9FIRM</name>
<dbReference type="Proteomes" id="UP000053433">
    <property type="component" value="Unassembled WGS sequence"/>
</dbReference>
<evidence type="ECO:0000313" key="1">
    <source>
        <dbReference type="EMBL" id="KUE75716.1"/>
    </source>
</evidence>
<gene>
    <name evidence="1" type="ORF">ASJ35_12535</name>
</gene>
<accession>A0A0W7TPG2</accession>
<proteinExistence type="predicted"/>